<accession>A0A9P4KIZ4</accession>
<reference evidence="3" key="1">
    <citation type="journal article" date="2020" name="Stud. Mycol.">
        <title>101 Dothideomycetes genomes: A test case for predicting lifestyles and emergence of pathogens.</title>
        <authorList>
            <person name="Haridas S."/>
            <person name="Albert R."/>
            <person name="Binder M."/>
            <person name="Bloem J."/>
            <person name="LaButti K."/>
            <person name="Salamov A."/>
            <person name="Andreopoulos B."/>
            <person name="Baker S."/>
            <person name="Barry K."/>
            <person name="Bills G."/>
            <person name="Bluhm B."/>
            <person name="Cannon C."/>
            <person name="Castanera R."/>
            <person name="Culley D."/>
            <person name="Daum C."/>
            <person name="Ezra D."/>
            <person name="Gonzalez J."/>
            <person name="Henrissat B."/>
            <person name="Kuo A."/>
            <person name="Liang C."/>
            <person name="Lipzen A."/>
            <person name="Lutzoni F."/>
            <person name="Magnuson J."/>
            <person name="Mondo S."/>
            <person name="Nolan M."/>
            <person name="Ohm R."/>
            <person name="Pangilinan J."/>
            <person name="Park H.-J."/>
            <person name="Ramirez L."/>
            <person name="Alfaro M."/>
            <person name="Sun H."/>
            <person name="Tritt A."/>
            <person name="Yoshinaga Y."/>
            <person name="Zwiers L.-H."/>
            <person name="Turgeon B."/>
            <person name="Goodwin S."/>
            <person name="Spatafora J."/>
            <person name="Crous P."/>
            <person name="Grigoriev I."/>
        </authorList>
    </citation>
    <scope>NUCLEOTIDE SEQUENCE [LARGE SCALE GENOMIC DNA]</scope>
    <source>
        <strain evidence="3">CBS 304.66</strain>
    </source>
</reference>
<dbReference type="OrthoDB" id="3565018at2759"/>
<dbReference type="PANTHER" id="PTHR35186">
    <property type="entry name" value="ANK_REP_REGION DOMAIN-CONTAINING PROTEIN"/>
    <property type="match status" value="1"/>
</dbReference>
<dbReference type="PANTHER" id="PTHR35186:SF4">
    <property type="entry name" value="PRION-INHIBITION AND PROPAGATION HELO DOMAIN-CONTAINING PROTEIN"/>
    <property type="match status" value="1"/>
</dbReference>
<dbReference type="InterPro" id="IPR056002">
    <property type="entry name" value="DUF7580"/>
</dbReference>
<dbReference type="EMBL" id="ML986590">
    <property type="protein sequence ID" value="KAF2267559.1"/>
    <property type="molecule type" value="Genomic_DNA"/>
</dbReference>
<evidence type="ECO:0000259" key="1">
    <source>
        <dbReference type="Pfam" id="PF24476"/>
    </source>
</evidence>
<comment type="caution">
    <text evidence="2">The sequence shown here is derived from an EMBL/GenBank/DDBJ whole genome shotgun (WGS) entry which is preliminary data.</text>
</comment>
<sequence>MSGLEIGGVVLGSLPFIITAMEHYAQGIKTAKRFWRYKSEMTMVIRQLKTEQSIFINTLEKLLTGIVRVDHMSDFIKNPWGEAWHNPEVEAKLKLRLRDSYDVYIENIRGMETASKNIMEKLALGPDGKAQFSDTSKFKYEYKRLKFSLSRSDYEEQLSNLKGFNLALSQLTTQSLDLESTRVGAKGRACPNFKAFQDYARSLYSTLLSGWSCRCQGHAVNLRLESRSQMWEKDDLLEQMPFRVIFCYTSDAQPNYWKEAEIRYITENPNRNSSSPHNHNVIPTPEVKRQVRFERLDVQVQRKNAASSVVTTSEIVEAQLSPLPDPTPSQIQDLCKAIAKMQQPQRDLCLGYLIDELKRKHGIYSLEPPIPDQQQWAAYSLKDVLSHDPKIKRRLTQQDKLRVAVDLASSVLQLYKTPWLDEALEKDDVFFIHRPGAAPASIYEHPFVCRKFTTLQNVDTSQSGQKRWARYKVIRNQTLFTLGILLIELWYGKPIEELRTPSDLDCEGTPGVEWCTAERLVETEIEFEAGPKYSDAVRRCIRCDFDRKDMSLDNESFQQAVYDGVVALLEKTLQQFISLD</sequence>
<protein>
    <recommendedName>
        <fullName evidence="1">DUF7580 domain-containing protein</fullName>
    </recommendedName>
</protein>
<name>A0A9P4KIZ4_9PLEO</name>
<organism evidence="2 3">
    <name type="scientific">Lojkania enalia</name>
    <dbReference type="NCBI Taxonomy" id="147567"/>
    <lineage>
        <taxon>Eukaryota</taxon>
        <taxon>Fungi</taxon>
        <taxon>Dikarya</taxon>
        <taxon>Ascomycota</taxon>
        <taxon>Pezizomycotina</taxon>
        <taxon>Dothideomycetes</taxon>
        <taxon>Pleosporomycetidae</taxon>
        <taxon>Pleosporales</taxon>
        <taxon>Pleosporales incertae sedis</taxon>
        <taxon>Lojkania</taxon>
    </lineage>
</organism>
<gene>
    <name evidence="2" type="ORF">CC78DRAFT_576929</name>
</gene>
<proteinExistence type="predicted"/>
<dbReference type="AlphaFoldDB" id="A0A9P4KIZ4"/>
<evidence type="ECO:0000313" key="3">
    <source>
        <dbReference type="Proteomes" id="UP000800093"/>
    </source>
</evidence>
<dbReference type="Proteomes" id="UP000800093">
    <property type="component" value="Unassembled WGS sequence"/>
</dbReference>
<feature type="domain" description="DUF7580" evidence="1">
    <location>
        <begin position="195"/>
        <end position="575"/>
    </location>
</feature>
<evidence type="ECO:0000313" key="2">
    <source>
        <dbReference type="EMBL" id="KAF2267559.1"/>
    </source>
</evidence>
<dbReference type="Pfam" id="PF24476">
    <property type="entry name" value="DUF7580"/>
    <property type="match status" value="1"/>
</dbReference>
<keyword evidence="3" id="KW-1185">Reference proteome</keyword>